<comment type="caution">
    <text evidence="1">The sequence shown here is derived from an EMBL/GenBank/DDBJ whole genome shotgun (WGS) entry which is preliminary data.</text>
</comment>
<protein>
    <submittedName>
        <fullName evidence="1">Uncharacterized protein</fullName>
    </submittedName>
</protein>
<evidence type="ECO:0000313" key="2">
    <source>
        <dbReference type="Proteomes" id="UP001158986"/>
    </source>
</evidence>
<organism evidence="1 2">
    <name type="scientific">Peronospora belbahrii</name>
    <dbReference type="NCBI Taxonomy" id="622444"/>
    <lineage>
        <taxon>Eukaryota</taxon>
        <taxon>Sar</taxon>
        <taxon>Stramenopiles</taxon>
        <taxon>Oomycota</taxon>
        <taxon>Peronosporomycetes</taxon>
        <taxon>Peronosporales</taxon>
        <taxon>Peronosporaceae</taxon>
        <taxon>Peronospora</taxon>
    </lineage>
</organism>
<keyword evidence="2" id="KW-1185">Reference proteome</keyword>
<name>A0ABN8CQV8_9STRA</name>
<dbReference type="Proteomes" id="UP001158986">
    <property type="component" value="Unassembled WGS sequence"/>
</dbReference>
<accession>A0ABN8CQV8</accession>
<proteinExistence type="predicted"/>
<evidence type="ECO:0000313" key="1">
    <source>
        <dbReference type="EMBL" id="CAH0514656.1"/>
    </source>
</evidence>
<dbReference type="EMBL" id="CAKLCB010000080">
    <property type="protein sequence ID" value="CAH0514656.1"/>
    <property type="molecule type" value="Genomic_DNA"/>
</dbReference>
<reference evidence="1 2" key="1">
    <citation type="submission" date="2021-11" db="EMBL/GenBank/DDBJ databases">
        <authorList>
            <person name="Islam A."/>
            <person name="Islam S."/>
            <person name="Flora M.S."/>
            <person name="Rahman M."/>
            <person name="Ziaur R.M."/>
            <person name="Epstein J.H."/>
            <person name="Hassan M."/>
            <person name="Klassen M."/>
            <person name="Woodard K."/>
            <person name="Webb A."/>
            <person name="Webby R.J."/>
            <person name="El Zowalaty M.E."/>
        </authorList>
    </citation>
    <scope>NUCLEOTIDE SEQUENCE [LARGE SCALE GENOMIC DNA]</scope>
    <source>
        <strain evidence="1">Pbs1</strain>
    </source>
</reference>
<gene>
    <name evidence="1" type="ORF">PBS001_LOCUS1398</name>
</gene>
<sequence length="115" mass="13110">MSINTFSFSASTADKDKITRDSSSRIFTIFNYAPQLNAWRTPLGNISIHEFVFAAKRVSDQLAILVMQNAHAHKKKYCHCARLVAQFSPYVVVWQGHMLGFVCRQNTWKNVGSTR</sequence>